<dbReference type="GO" id="GO:0042597">
    <property type="term" value="C:periplasmic space"/>
    <property type="evidence" value="ECO:0007669"/>
    <property type="project" value="InterPro"/>
</dbReference>
<accession>A0A3D9SP55</accession>
<dbReference type="Proteomes" id="UP000256661">
    <property type="component" value="Unassembled WGS sequence"/>
</dbReference>
<keyword evidence="6" id="KW-0472">Membrane</keyword>
<evidence type="ECO:0000256" key="7">
    <source>
        <dbReference type="SAM" id="SignalP"/>
    </source>
</evidence>
<evidence type="ECO:0000313" key="9">
    <source>
        <dbReference type="EMBL" id="REE94725.1"/>
    </source>
</evidence>
<evidence type="ECO:0000313" key="10">
    <source>
        <dbReference type="Proteomes" id="UP000256661"/>
    </source>
</evidence>
<dbReference type="GO" id="GO:0005507">
    <property type="term" value="F:copper ion binding"/>
    <property type="evidence" value="ECO:0007669"/>
    <property type="project" value="InterPro"/>
</dbReference>
<feature type="region of interest" description="Disordered" evidence="5">
    <location>
        <begin position="128"/>
        <end position="154"/>
    </location>
</feature>
<keyword evidence="3 7" id="KW-0732">Signal</keyword>
<gene>
    <name evidence="9" type="ORF">DFJ69_0073</name>
</gene>
<protein>
    <recommendedName>
        <fullName evidence="8">CopC domain-containing protein</fullName>
    </recommendedName>
</protein>
<dbReference type="GO" id="GO:0046688">
    <property type="term" value="P:response to copper ion"/>
    <property type="evidence" value="ECO:0007669"/>
    <property type="project" value="InterPro"/>
</dbReference>
<evidence type="ECO:0000256" key="6">
    <source>
        <dbReference type="SAM" id="Phobius"/>
    </source>
</evidence>
<evidence type="ECO:0000256" key="2">
    <source>
        <dbReference type="ARBA" id="ARBA00022723"/>
    </source>
</evidence>
<dbReference type="Gene3D" id="2.60.40.1220">
    <property type="match status" value="1"/>
</dbReference>
<evidence type="ECO:0000256" key="1">
    <source>
        <dbReference type="ARBA" id="ARBA00004196"/>
    </source>
</evidence>
<proteinExistence type="predicted"/>
<dbReference type="AlphaFoldDB" id="A0A3D9SP55"/>
<dbReference type="GO" id="GO:0006825">
    <property type="term" value="P:copper ion transport"/>
    <property type="evidence" value="ECO:0007669"/>
    <property type="project" value="InterPro"/>
</dbReference>
<feature type="signal peptide" evidence="7">
    <location>
        <begin position="1"/>
        <end position="35"/>
    </location>
</feature>
<name>A0A3D9SP55_9ACTN</name>
<dbReference type="EMBL" id="QTTT01000001">
    <property type="protein sequence ID" value="REE94725.1"/>
    <property type="molecule type" value="Genomic_DNA"/>
</dbReference>
<feature type="chain" id="PRO_5017737564" description="CopC domain-containing protein" evidence="7">
    <location>
        <begin position="36"/>
        <end position="193"/>
    </location>
</feature>
<evidence type="ECO:0000259" key="8">
    <source>
        <dbReference type="Pfam" id="PF04234"/>
    </source>
</evidence>
<evidence type="ECO:0000256" key="4">
    <source>
        <dbReference type="ARBA" id="ARBA00023008"/>
    </source>
</evidence>
<feature type="transmembrane region" description="Helical" evidence="6">
    <location>
        <begin position="161"/>
        <end position="184"/>
    </location>
</feature>
<keyword evidence="10" id="KW-1185">Reference proteome</keyword>
<dbReference type="InterPro" id="IPR007348">
    <property type="entry name" value="CopC_dom"/>
</dbReference>
<keyword evidence="2" id="KW-0479">Metal-binding</keyword>
<dbReference type="InterPro" id="IPR014756">
    <property type="entry name" value="Ig_E-set"/>
</dbReference>
<dbReference type="InterPro" id="IPR014755">
    <property type="entry name" value="Cu-Rt/internalin_Ig-like"/>
</dbReference>
<dbReference type="RefSeq" id="WP_116020630.1">
    <property type="nucleotide sequence ID" value="NZ_QTTT01000001.1"/>
</dbReference>
<dbReference type="SUPFAM" id="SSF81296">
    <property type="entry name" value="E set domains"/>
    <property type="match status" value="1"/>
</dbReference>
<evidence type="ECO:0000256" key="5">
    <source>
        <dbReference type="SAM" id="MobiDB-lite"/>
    </source>
</evidence>
<dbReference type="GO" id="GO:0030313">
    <property type="term" value="C:cell envelope"/>
    <property type="evidence" value="ECO:0007669"/>
    <property type="project" value="UniProtKB-SubCell"/>
</dbReference>
<keyword evidence="6" id="KW-0812">Transmembrane</keyword>
<sequence length="193" mass="19503">MSMTFVAAARRAAAMVAALLTALVVVGVAAPSAQAHTALKESSPAKDATVPSPSEIALTYTDEVMLPQVVLTDPRGQRRQGPKPTVTGTKVTLPIEGSLEPGTYTVAWRVVSADGHPVTGTYEFTVEGTASTPAPASSEQQAPPVTETATPTAANDGGSGGWLWVGLGALAVAALAGGGALLLVRRRPGPGRP</sequence>
<dbReference type="OrthoDB" id="5242236at2"/>
<dbReference type="Pfam" id="PF04234">
    <property type="entry name" value="CopC"/>
    <property type="match status" value="1"/>
</dbReference>
<comment type="subcellular location">
    <subcellularLocation>
        <location evidence="1">Cell envelope</location>
    </subcellularLocation>
</comment>
<comment type="caution">
    <text evidence="9">The sequence shown here is derived from an EMBL/GenBank/DDBJ whole genome shotgun (WGS) entry which is preliminary data.</text>
</comment>
<organism evidence="9 10">
    <name type="scientific">Thermomonospora umbrina</name>
    <dbReference type="NCBI Taxonomy" id="111806"/>
    <lineage>
        <taxon>Bacteria</taxon>
        <taxon>Bacillati</taxon>
        <taxon>Actinomycetota</taxon>
        <taxon>Actinomycetes</taxon>
        <taxon>Streptosporangiales</taxon>
        <taxon>Thermomonosporaceae</taxon>
        <taxon>Thermomonospora</taxon>
    </lineage>
</organism>
<feature type="compositionally biased region" description="Low complexity" evidence="5">
    <location>
        <begin position="129"/>
        <end position="154"/>
    </location>
</feature>
<keyword evidence="4" id="KW-0186">Copper</keyword>
<dbReference type="GO" id="GO:0005886">
    <property type="term" value="C:plasma membrane"/>
    <property type="evidence" value="ECO:0007669"/>
    <property type="project" value="TreeGrafter"/>
</dbReference>
<feature type="domain" description="CopC" evidence="8">
    <location>
        <begin position="36"/>
        <end position="126"/>
    </location>
</feature>
<dbReference type="PANTHER" id="PTHR34820">
    <property type="entry name" value="INNER MEMBRANE PROTEIN YEBZ"/>
    <property type="match status" value="1"/>
</dbReference>
<keyword evidence="6" id="KW-1133">Transmembrane helix</keyword>
<evidence type="ECO:0000256" key="3">
    <source>
        <dbReference type="ARBA" id="ARBA00022729"/>
    </source>
</evidence>
<dbReference type="InterPro" id="IPR032694">
    <property type="entry name" value="CopC/D"/>
</dbReference>
<reference evidence="9 10" key="1">
    <citation type="submission" date="2018-08" db="EMBL/GenBank/DDBJ databases">
        <title>Sequencing the genomes of 1000 actinobacteria strains.</title>
        <authorList>
            <person name="Klenk H.-P."/>
        </authorList>
    </citation>
    <scope>NUCLEOTIDE SEQUENCE [LARGE SCALE GENOMIC DNA]</scope>
    <source>
        <strain evidence="9 10">DSM 43927</strain>
    </source>
</reference>
<dbReference type="PANTHER" id="PTHR34820:SF4">
    <property type="entry name" value="INNER MEMBRANE PROTEIN YEBZ"/>
    <property type="match status" value="1"/>
</dbReference>